<reference evidence="10 11" key="1">
    <citation type="journal article" date="2024" name="IMA Fungus">
        <title>IMA Genome - F19 : A genome assembly and annotation guide to empower mycologists, including annotated draft genome sequences of Ceratocystis pirilliformis, Diaporthe australafricana, Fusarium ophioides, Paecilomyces lecythidis, and Sporothrix stenoceras.</title>
        <authorList>
            <person name="Aylward J."/>
            <person name="Wilson A.M."/>
            <person name="Visagie C.M."/>
            <person name="Spraker J."/>
            <person name="Barnes I."/>
            <person name="Buitendag C."/>
            <person name="Ceriani C."/>
            <person name="Del Mar Angel L."/>
            <person name="du Plessis D."/>
            <person name="Fuchs T."/>
            <person name="Gasser K."/>
            <person name="Kramer D."/>
            <person name="Li W."/>
            <person name="Munsamy K."/>
            <person name="Piso A."/>
            <person name="Price J.L."/>
            <person name="Sonnekus B."/>
            <person name="Thomas C."/>
            <person name="van der Nest A."/>
            <person name="van Dijk A."/>
            <person name="van Heerden A."/>
            <person name="van Vuuren N."/>
            <person name="Yilmaz N."/>
            <person name="Duong T.A."/>
            <person name="van der Merwe N.A."/>
            <person name="Wingfield M.J."/>
            <person name="Wingfield B.D."/>
        </authorList>
    </citation>
    <scope>NUCLEOTIDE SEQUENCE [LARGE SCALE GENOMIC DNA]</scope>
    <source>
        <strain evidence="10 11">CMW 18300</strain>
    </source>
</reference>
<dbReference type="SMART" id="SM00823">
    <property type="entry name" value="PKS_PP"/>
    <property type="match status" value="1"/>
</dbReference>
<accession>A0ABR3W3G1</accession>
<dbReference type="InterPro" id="IPR020843">
    <property type="entry name" value="ER"/>
</dbReference>
<dbReference type="Pfam" id="PF13602">
    <property type="entry name" value="ADH_zinc_N_2"/>
    <property type="match status" value="1"/>
</dbReference>
<dbReference type="InterPro" id="IPR006162">
    <property type="entry name" value="Ppantetheine_attach_site"/>
</dbReference>
<keyword evidence="3" id="KW-0808">Transferase</keyword>
<dbReference type="InterPro" id="IPR016035">
    <property type="entry name" value="Acyl_Trfase/lysoPLipase"/>
</dbReference>
<dbReference type="Gene3D" id="3.30.70.3290">
    <property type="match status" value="1"/>
</dbReference>
<dbReference type="InterPro" id="IPR036291">
    <property type="entry name" value="NAD(P)-bd_dom_sf"/>
</dbReference>
<dbReference type="Pfam" id="PF21089">
    <property type="entry name" value="PKS_DH_N"/>
    <property type="match status" value="1"/>
</dbReference>
<dbReference type="InterPro" id="IPR002328">
    <property type="entry name" value="ADH_Zn_CS"/>
</dbReference>
<dbReference type="InterPro" id="IPR032821">
    <property type="entry name" value="PKS_assoc"/>
</dbReference>
<protein>
    <submittedName>
        <fullName evidence="10">Type I Iterative PKS</fullName>
    </submittedName>
</protein>
<dbReference type="InterPro" id="IPR020841">
    <property type="entry name" value="PKS_Beta-ketoAc_synthase_dom"/>
</dbReference>
<feature type="region of interest" description="C-terminal hotdog fold" evidence="6">
    <location>
        <begin position="1104"/>
        <end position="1259"/>
    </location>
</feature>
<dbReference type="InterPro" id="IPR011032">
    <property type="entry name" value="GroES-like_sf"/>
</dbReference>
<dbReference type="Pfam" id="PF02801">
    <property type="entry name" value="Ketoacyl-synt_C"/>
    <property type="match status" value="1"/>
</dbReference>
<dbReference type="Proteomes" id="UP001583177">
    <property type="component" value="Unassembled WGS sequence"/>
</dbReference>
<dbReference type="Pfam" id="PF16197">
    <property type="entry name" value="KAsynt_C_assoc"/>
    <property type="match status" value="1"/>
</dbReference>
<dbReference type="InterPro" id="IPR020806">
    <property type="entry name" value="PKS_PP-bd"/>
</dbReference>
<dbReference type="Gene3D" id="3.90.180.10">
    <property type="entry name" value="Medium-chain alcohol dehydrogenases, catalytic domain"/>
    <property type="match status" value="1"/>
</dbReference>
<sequence length="2398" mass="256423">MANDMPIAVVGLACRFPGDASTPSKFWDMLKEGRDAYSPTSSRWNSDAFYHPNTTRTNVIPTKGGHFLKEDPYAYDAGFFNITAAEAVALDPKQRIAMEVTYEALENANLALQDVWGTQTTCYIGSAVSDYRDAVVRDFMQNPKYHLLGTGEEMISNRISHFLNIHGPSATVATACSSSLMATHLAVQSIRSGEADMAITGGVGLMLTPDFTTHLANLSFLNPAGQSRAFDESAGGYGRGEGCGIIILKRLDKALADGDNIRSVIRATGANSDGYTQGVTMPSLEAQAALIKHVYESHGLDFGSTQYVEAHGTGTKAGDPIEAEAIYSTIGKEASRRGKLWMGSAKPNIGHLEPAAGVASIIKGVLALEHGLIPPNVHFHNPNPSIPFDKWNMAVPTELTPWPVARTKRVSINGFGMGGTNGHVVLEAFSPSAWTNGNGNGTAKLLNGSHHPLAKPHNKARLFAFSSYDQAGFKRNATALAEHFAGLGPAASTPEYMANLAHTLSGARASLPWRATCVADGAAELRDYLAARPGEGATRDGGAGSSPKKRIGFVFTGQGAQWARMGAEMLDRPVFGASVAESARFLRDMGCTWDPAGELLKSQEDGSRLGLPEVSQPICTVLQVALVDELRAWGVAPSRVVGHSSGEIAAAYSIGALTHRDAIAAAYFRGVAAARLRAESPGLKLGMMAVGCSRDEADALIAQQAKLSGGGGKATVACVNSPSSVTLSGDVESLESLRAVFDERKVFARRLKVEMAYHSSHMNRVMDHYLSTISDVEPLPAREDQGIMVSSVTGFEISPETLGPYYWVRNLVSPVLFSDAVKELVSPDDDEEGGSTVDLLIEVGPHSALGGPVEQILSHHGIEKVGYESMLTRGKDALKTSLQLASNLFLAGVPLDISQVNGDQNPRQLVDLPPYQWNHTKAFRHETRIQRELTTRAFPPKSLLGSHSPMTDETQHTWRGFVRLDDEPWVRGHTIGGTVLLPAAGMVGMALAAAQQLAERGKTPRQLRLRDVSFSAAMALPEDAATEVVTTLRPHLVGTAGSSAAAWWEFTISSSVGVDALRDNCRGLVAIEYAESTSAQMAAENAALEAARVADFNRIVAECPDTLTKAEFYAQCARISWDYGELFQGVEKVHVGDGQAAYDVKIADIGETYSRGLERPFLIHGAALDAVIHGALGSTYRDKASRQNRPLLPTYIGEMEISLDIPDEVGYVLPTSCVSRRLGFNALSADIVSFDAAVSRTFLSMTDFRLTELGNDDKQGDGGRVEVDPAEITSEVRWNYALDFMRPDEIARVVSAFPREHRAVELLYMLIHDNPAATVIELVSDSEAIAHATASKLPGGTILPSQVRYAVARGVNADMDKSSLLGDSSSLSDADEPLPSDITPADLLVISHSVGGLENVDQTLDRLAGHAKPETALILAVDSTVASALEAKGFRPVFSIDGVALYKQQPKQQVNGVNGVNGAAPSKRDFVIIEPSAPSSAVKSFSSSLQTALAEESHNSVVTGWEDLSIASDTEGKTFISLLELEDPLLDDLSEPDFEKVKKLISTSERLLWMTGGDDPSMAVVDGLSRTARNENAGLKFQVLHLLSSPEKALQQGPSLVTRLATSSTKDDEFREKDGLLTVSRFFNSAVGNDAVRYCLEDSVRVQALKENNDSDKPEALRLTIGKPGLLDSLAFIHDERFDAPLGEMEIELDVKATGINFKDVMASMGLVEVSLIGHEASGTIVATGSKAAQHFQLGDRVVVSGEGMHATRLRSDHRLAVKIPDSMSFEEAAVLPTVHATAYHALVNVAKLQPGQSVLIHAAAGGVGQAALQLARHLGLVAYVTVGSEDKRALVMETYGVPEGHIFNSRDASFAKAVRRVTAGRGVDCVLNSLSGELLRASWECVAMFGTFVEIGLRDITNNMRLDMRPFIRCTTFAFINLTNFFDDHKDVAGQILRDTFDLVHRGVLYAPTPLTAYPVGDIESAFRTMQRGKHRGKLALSFPDSARAKVSRRARDALRLDPAATYLIVGGLGGLGRSLAREFVACGARHIAFLSRSGADDSALARAAIEELSARGAHAAAYRGDVADEASFLAAMAQVGREQPPVRGVVQMAMVLRDGVLEAMSHADWAAPMRPKVHGTRNLDAYFGADRPLDFWIACSSVSGVCGNAGQAQYAAGNAYQDALAARRRAEGLKGVSVNLGIMRDVGAIAESAGGGVVGNNLSQWEDVIGIREPAFHALIKSLILRQRDGDGDDKISCPAQVCTGLGSADLIAAHGLTLPYYFADPRMGPLAVRTTSAAANNNNNTQAGGEQGGESIAARLAGAARDNNPELAAEVVLGALVRKVADMLQIPASEVDPGRPMYRYGVDSLVALEVRNWITRELKANVALLEILAAVPMAAFAAKIAEKSKLVVGLE</sequence>
<dbReference type="PROSITE" id="PS00012">
    <property type="entry name" value="PHOSPHOPANTETHEINE"/>
    <property type="match status" value="1"/>
</dbReference>
<feature type="active site" description="Proton donor; for dehydratase activity" evidence="6">
    <location>
        <position position="1169"/>
    </location>
</feature>
<dbReference type="Pfam" id="PF14765">
    <property type="entry name" value="PS-DH"/>
    <property type="match status" value="1"/>
</dbReference>
<dbReference type="Pfam" id="PF08659">
    <property type="entry name" value="KR"/>
    <property type="match status" value="1"/>
</dbReference>
<dbReference type="SMART" id="SM00825">
    <property type="entry name" value="PKS_KS"/>
    <property type="match status" value="1"/>
</dbReference>
<keyword evidence="4" id="KW-0560">Oxidoreductase</keyword>
<dbReference type="InterPro" id="IPR014031">
    <property type="entry name" value="Ketoacyl_synth_C"/>
</dbReference>
<dbReference type="Pfam" id="PF23114">
    <property type="entry name" value="NAD-bd_HRPKS_sdrA"/>
    <property type="match status" value="1"/>
</dbReference>
<comment type="caution">
    <text evidence="10">The sequence shown here is derived from an EMBL/GenBank/DDBJ whole genome shotgun (WGS) entry which is preliminary data.</text>
</comment>
<dbReference type="PROSITE" id="PS50075">
    <property type="entry name" value="CARRIER"/>
    <property type="match status" value="1"/>
</dbReference>
<dbReference type="Pfam" id="PF08240">
    <property type="entry name" value="ADH_N"/>
    <property type="match status" value="1"/>
</dbReference>
<dbReference type="InterPro" id="IPR050091">
    <property type="entry name" value="PKS_NRPS_Biosynth_Enz"/>
</dbReference>
<dbReference type="InterPro" id="IPR009081">
    <property type="entry name" value="PP-bd_ACP"/>
</dbReference>
<dbReference type="CDD" id="cd05195">
    <property type="entry name" value="enoyl_red"/>
    <property type="match status" value="1"/>
</dbReference>
<dbReference type="PANTHER" id="PTHR43775">
    <property type="entry name" value="FATTY ACID SYNTHASE"/>
    <property type="match status" value="1"/>
</dbReference>
<evidence type="ECO:0000256" key="3">
    <source>
        <dbReference type="ARBA" id="ARBA00022679"/>
    </source>
</evidence>
<organism evidence="10 11">
    <name type="scientific">Diaporthe australafricana</name>
    <dbReference type="NCBI Taxonomy" id="127596"/>
    <lineage>
        <taxon>Eukaryota</taxon>
        <taxon>Fungi</taxon>
        <taxon>Dikarya</taxon>
        <taxon>Ascomycota</taxon>
        <taxon>Pezizomycotina</taxon>
        <taxon>Sordariomycetes</taxon>
        <taxon>Sordariomycetidae</taxon>
        <taxon>Diaporthales</taxon>
        <taxon>Diaporthaceae</taxon>
        <taxon>Diaporthe</taxon>
    </lineage>
</organism>
<dbReference type="InterPro" id="IPR016039">
    <property type="entry name" value="Thiolase-like"/>
</dbReference>
<dbReference type="Gene3D" id="3.10.129.110">
    <property type="entry name" value="Polyketide synthase dehydratase"/>
    <property type="match status" value="1"/>
</dbReference>
<dbReference type="Gene3D" id="3.40.47.10">
    <property type="match status" value="1"/>
</dbReference>
<dbReference type="Gene3D" id="3.40.50.720">
    <property type="entry name" value="NAD(P)-binding Rossmann-like Domain"/>
    <property type="match status" value="1"/>
</dbReference>
<evidence type="ECO:0000313" key="10">
    <source>
        <dbReference type="EMBL" id="KAL1852354.1"/>
    </source>
</evidence>
<evidence type="ECO:0000259" key="8">
    <source>
        <dbReference type="PROSITE" id="PS52004"/>
    </source>
</evidence>
<dbReference type="InterPro" id="IPR020807">
    <property type="entry name" value="PKS_DH"/>
</dbReference>
<dbReference type="Pfam" id="PF23297">
    <property type="entry name" value="ACP_SdgA_C"/>
    <property type="match status" value="1"/>
</dbReference>
<gene>
    <name evidence="10" type="primary">CURS1</name>
    <name evidence="10" type="ORF">Daus18300_012249</name>
</gene>
<dbReference type="Pfam" id="PF00698">
    <property type="entry name" value="Acyl_transf_1"/>
    <property type="match status" value="1"/>
</dbReference>
<evidence type="ECO:0000313" key="11">
    <source>
        <dbReference type="Proteomes" id="UP001583177"/>
    </source>
</evidence>
<dbReference type="SUPFAM" id="SSF53901">
    <property type="entry name" value="Thiolase-like"/>
    <property type="match status" value="1"/>
</dbReference>
<feature type="region of interest" description="N-terminal hotdog fold" evidence="6">
    <location>
        <begin position="941"/>
        <end position="1076"/>
    </location>
</feature>
<dbReference type="PROSITE" id="PS01162">
    <property type="entry name" value="QOR_ZETA_CRYSTAL"/>
    <property type="match status" value="1"/>
</dbReference>
<dbReference type="EMBL" id="JAWRVE010000162">
    <property type="protein sequence ID" value="KAL1852354.1"/>
    <property type="molecule type" value="Genomic_DNA"/>
</dbReference>
<dbReference type="InterPro" id="IPR036736">
    <property type="entry name" value="ACP-like_sf"/>
</dbReference>
<dbReference type="Pfam" id="PF00109">
    <property type="entry name" value="ketoacyl-synt"/>
    <property type="match status" value="1"/>
</dbReference>
<dbReference type="SUPFAM" id="SSF52151">
    <property type="entry name" value="FabD/lysophospholipase-like"/>
    <property type="match status" value="1"/>
</dbReference>
<dbReference type="PROSITE" id="PS52019">
    <property type="entry name" value="PKS_MFAS_DH"/>
    <property type="match status" value="1"/>
</dbReference>
<dbReference type="InterPro" id="IPR013968">
    <property type="entry name" value="PKS_KR"/>
</dbReference>
<dbReference type="CDD" id="cd00833">
    <property type="entry name" value="PKS"/>
    <property type="match status" value="1"/>
</dbReference>
<evidence type="ECO:0000256" key="1">
    <source>
        <dbReference type="ARBA" id="ARBA00022450"/>
    </source>
</evidence>
<dbReference type="InterPro" id="IPR014030">
    <property type="entry name" value="Ketoacyl_synth_N"/>
</dbReference>
<evidence type="ECO:0000256" key="5">
    <source>
        <dbReference type="ARBA" id="ARBA00023268"/>
    </source>
</evidence>
<dbReference type="InterPro" id="IPR001227">
    <property type="entry name" value="Ac_transferase_dom_sf"/>
</dbReference>
<evidence type="ECO:0000259" key="7">
    <source>
        <dbReference type="PROSITE" id="PS50075"/>
    </source>
</evidence>
<dbReference type="InterPro" id="IPR049552">
    <property type="entry name" value="PKS_DH_N"/>
</dbReference>
<keyword evidence="5" id="KW-0511">Multifunctional enzyme</keyword>
<keyword evidence="11" id="KW-1185">Reference proteome</keyword>
<dbReference type="InterPro" id="IPR056501">
    <property type="entry name" value="NAD-bd_HRPKS_sdrA"/>
</dbReference>
<dbReference type="SUPFAM" id="SSF50129">
    <property type="entry name" value="GroES-like"/>
    <property type="match status" value="1"/>
</dbReference>
<evidence type="ECO:0000256" key="6">
    <source>
        <dbReference type="PROSITE-ProRule" id="PRU01363"/>
    </source>
</evidence>
<evidence type="ECO:0000256" key="2">
    <source>
        <dbReference type="ARBA" id="ARBA00022553"/>
    </source>
</evidence>
<feature type="active site" description="Proton acceptor; for dehydratase activity" evidence="6">
    <location>
        <position position="973"/>
    </location>
</feature>
<dbReference type="SUPFAM" id="SSF55048">
    <property type="entry name" value="Probable ACP-binding domain of malonyl-CoA ACP transacylase"/>
    <property type="match status" value="1"/>
</dbReference>
<dbReference type="SMART" id="SM00827">
    <property type="entry name" value="PKS_AT"/>
    <property type="match status" value="1"/>
</dbReference>
<dbReference type="PROSITE" id="PS52004">
    <property type="entry name" value="KS3_2"/>
    <property type="match status" value="1"/>
</dbReference>
<dbReference type="InterPro" id="IPR042104">
    <property type="entry name" value="PKS_dehydratase_sf"/>
</dbReference>
<dbReference type="SUPFAM" id="SSF47336">
    <property type="entry name" value="ACP-like"/>
    <property type="match status" value="1"/>
</dbReference>
<dbReference type="PROSITE" id="PS00059">
    <property type="entry name" value="ADH_ZINC"/>
    <property type="match status" value="1"/>
</dbReference>
<dbReference type="InterPro" id="IPR014043">
    <property type="entry name" value="Acyl_transferase_dom"/>
</dbReference>
<evidence type="ECO:0000256" key="4">
    <source>
        <dbReference type="ARBA" id="ARBA00023002"/>
    </source>
</evidence>
<dbReference type="InterPro" id="IPR049900">
    <property type="entry name" value="PKS_mFAS_DH"/>
</dbReference>
<name>A0ABR3W3G1_9PEZI</name>
<keyword evidence="1" id="KW-0596">Phosphopantetheine</keyword>
<dbReference type="InterPro" id="IPR016036">
    <property type="entry name" value="Malonyl_transacylase_ACP-bd"/>
</dbReference>
<dbReference type="SMART" id="SM00829">
    <property type="entry name" value="PKS_ER"/>
    <property type="match status" value="1"/>
</dbReference>
<feature type="domain" description="Carrier" evidence="7">
    <location>
        <begin position="2314"/>
        <end position="2391"/>
    </location>
</feature>
<dbReference type="InterPro" id="IPR013154">
    <property type="entry name" value="ADH-like_N"/>
</dbReference>
<proteinExistence type="predicted"/>
<feature type="domain" description="PKS/mFAS DH" evidence="9">
    <location>
        <begin position="941"/>
        <end position="1259"/>
    </location>
</feature>
<dbReference type="InterPro" id="IPR049551">
    <property type="entry name" value="PKS_DH_C"/>
</dbReference>
<dbReference type="SUPFAM" id="SSF51735">
    <property type="entry name" value="NAD(P)-binding Rossmann-fold domains"/>
    <property type="match status" value="2"/>
</dbReference>
<dbReference type="Gene3D" id="3.40.366.10">
    <property type="entry name" value="Malonyl-Coenzyme A Acyl Carrier Protein, domain 2"/>
    <property type="match status" value="1"/>
</dbReference>
<dbReference type="SMART" id="SM00822">
    <property type="entry name" value="PKS_KR"/>
    <property type="match status" value="1"/>
</dbReference>
<keyword evidence="2" id="KW-0597">Phosphoprotein</keyword>
<dbReference type="PANTHER" id="PTHR43775:SF29">
    <property type="entry name" value="ASPERFURANONE POLYKETIDE SYNTHASE AFOG-RELATED"/>
    <property type="match status" value="1"/>
</dbReference>
<feature type="domain" description="Ketosynthase family 3 (KS3)" evidence="8">
    <location>
        <begin position="4"/>
        <end position="428"/>
    </location>
</feature>
<dbReference type="InterPro" id="IPR057326">
    <property type="entry name" value="KR_dom"/>
</dbReference>
<dbReference type="Gene3D" id="1.10.1200.10">
    <property type="entry name" value="ACP-like"/>
    <property type="match status" value="1"/>
</dbReference>
<dbReference type="InterPro" id="IPR002364">
    <property type="entry name" value="Quin_OxRdtase/zeta-crystal_CS"/>
</dbReference>
<dbReference type="SMART" id="SM00826">
    <property type="entry name" value="PKS_DH"/>
    <property type="match status" value="1"/>
</dbReference>
<evidence type="ECO:0000259" key="9">
    <source>
        <dbReference type="PROSITE" id="PS52019"/>
    </source>
</evidence>